<evidence type="ECO:0000256" key="2">
    <source>
        <dbReference type="ARBA" id="ARBA00005722"/>
    </source>
</evidence>
<evidence type="ECO:0000313" key="8">
    <source>
        <dbReference type="Proteomes" id="UP000016487"/>
    </source>
</evidence>
<comment type="similarity">
    <text evidence="2">Belongs to the MipA/OmpV family.</text>
</comment>
<dbReference type="RefSeq" id="WP_010365876.1">
    <property type="nucleotide sequence ID" value="NZ_AHBZ03000014.1"/>
</dbReference>
<feature type="signal peptide" evidence="6">
    <location>
        <begin position="1"/>
        <end position="21"/>
    </location>
</feature>
<dbReference type="PANTHER" id="PTHR38776">
    <property type="entry name" value="MLTA-INTERACTING PROTEIN-RELATED"/>
    <property type="match status" value="1"/>
</dbReference>
<feature type="chain" id="PRO_5042246744" description="MipA/OmpV family protein" evidence="6">
    <location>
        <begin position="22"/>
        <end position="273"/>
    </location>
</feature>
<dbReference type="Pfam" id="PF06629">
    <property type="entry name" value="MipA"/>
    <property type="match status" value="1"/>
</dbReference>
<dbReference type="EMBL" id="AHBZ03000014">
    <property type="protein sequence ID" value="KAF7774496.1"/>
    <property type="molecule type" value="Genomic_DNA"/>
</dbReference>
<comment type="caution">
    <text evidence="7">The sequence shown here is derived from an EMBL/GenBank/DDBJ whole genome shotgun (WGS) entry which is preliminary data.</text>
</comment>
<evidence type="ECO:0000256" key="3">
    <source>
        <dbReference type="ARBA" id="ARBA00022729"/>
    </source>
</evidence>
<keyword evidence="5" id="KW-0998">Cell outer membrane</keyword>
<evidence type="ECO:0000256" key="6">
    <source>
        <dbReference type="SAM" id="SignalP"/>
    </source>
</evidence>
<dbReference type="GO" id="GO:0009279">
    <property type="term" value="C:cell outer membrane"/>
    <property type="evidence" value="ECO:0007669"/>
    <property type="project" value="UniProtKB-SubCell"/>
</dbReference>
<name>A0AAD4ALG7_9GAMM</name>
<evidence type="ECO:0000256" key="1">
    <source>
        <dbReference type="ARBA" id="ARBA00004442"/>
    </source>
</evidence>
<dbReference type="AlphaFoldDB" id="A0AAD4ALG7"/>
<accession>A0AAD4ALG7</accession>
<evidence type="ECO:0008006" key="9">
    <source>
        <dbReference type="Google" id="ProtNLM"/>
    </source>
</evidence>
<keyword evidence="3 6" id="KW-0732">Signal</keyword>
<protein>
    <recommendedName>
        <fullName evidence="9">MipA/OmpV family protein</fullName>
    </recommendedName>
</protein>
<dbReference type="Proteomes" id="UP000016487">
    <property type="component" value="Unassembled WGS sequence"/>
</dbReference>
<reference evidence="7" key="2">
    <citation type="submission" date="2015-03" db="EMBL/GenBank/DDBJ databases">
        <title>Genome sequence of Pseudoalteromonas citrea.</title>
        <authorList>
            <person name="Xie B.-B."/>
            <person name="Rong J.-C."/>
            <person name="Qin Q.-L."/>
            <person name="Zhang Y.-Z."/>
        </authorList>
    </citation>
    <scope>NUCLEOTIDE SEQUENCE</scope>
    <source>
        <strain evidence="7">DSM 8771</strain>
    </source>
</reference>
<organism evidence="7 8">
    <name type="scientific">Pseudoalteromonas citrea</name>
    <dbReference type="NCBI Taxonomy" id="43655"/>
    <lineage>
        <taxon>Bacteria</taxon>
        <taxon>Pseudomonadati</taxon>
        <taxon>Pseudomonadota</taxon>
        <taxon>Gammaproteobacteria</taxon>
        <taxon>Alteromonadales</taxon>
        <taxon>Pseudoalteromonadaceae</taxon>
        <taxon>Pseudoalteromonas</taxon>
    </lineage>
</organism>
<comment type="subcellular location">
    <subcellularLocation>
        <location evidence="1">Cell outer membrane</location>
    </subcellularLocation>
</comment>
<evidence type="ECO:0000256" key="4">
    <source>
        <dbReference type="ARBA" id="ARBA00023136"/>
    </source>
</evidence>
<proteinExistence type="inferred from homology"/>
<keyword evidence="4" id="KW-0472">Membrane</keyword>
<reference evidence="7" key="1">
    <citation type="journal article" date="2012" name="J. Bacteriol.">
        <title>Genome sequences of type strains of seven species of the marine bacterium Pseudoalteromonas.</title>
        <authorList>
            <person name="Xie B.B."/>
            <person name="Shu Y.L."/>
            <person name="Qin Q.L."/>
            <person name="Rong J.C."/>
            <person name="Zhang X.Y."/>
            <person name="Chen X.L."/>
            <person name="Shi M."/>
            <person name="He H.L."/>
            <person name="Zhou B.C."/>
            <person name="Zhang Y.Z."/>
        </authorList>
    </citation>
    <scope>NUCLEOTIDE SEQUENCE</scope>
    <source>
        <strain evidence="7">DSM 8771</strain>
    </source>
</reference>
<sequence length="273" mass="30869">MKKIIIILFSLLLCFSFSTQASEDEYEDDGFLWQLSLGGFWVDLALPELEGAQSDFDGISLLVDAKIQYKRFYLNTHSGDFFGGSDLGYQLILEDDWGVDAIYGNYQLPFSEEGYYGSEGYVPELSGIKRRKQDQSIGLSYYRTLGDYQAVAELVYDAFGDTNGWVLHLEATRNFELRNWDLWLNFGANYYSANFIDYFYGVDADEATSRRPVYELGDSVSVFTQVQANYPIAEDWVFSAGASIIIGASNTKKSPLVNSRHARAVFAGVKYVF</sequence>
<evidence type="ECO:0000313" key="7">
    <source>
        <dbReference type="EMBL" id="KAF7774496.1"/>
    </source>
</evidence>
<evidence type="ECO:0000256" key="5">
    <source>
        <dbReference type="ARBA" id="ARBA00023237"/>
    </source>
</evidence>
<dbReference type="PANTHER" id="PTHR38776:SF1">
    <property type="entry name" value="MLTA-INTERACTING PROTEIN-RELATED"/>
    <property type="match status" value="1"/>
</dbReference>
<gene>
    <name evidence="7" type="ORF">PCIT_a0953</name>
</gene>
<dbReference type="InterPro" id="IPR010583">
    <property type="entry name" value="MipA"/>
</dbReference>